<dbReference type="EMBL" id="LR798232">
    <property type="protein sequence ID" value="CAB5212588.1"/>
    <property type="molecule type" value="Genomic_DNA"/>
</dbReference>
<evidence type="ECO:0000313" key="2">
    <source>
        <dbReference type="EMBL" id="CAB5212588.1"/>
    </source>
</evidence>
<organism evidence="2">
    <name type="scientific">uncultured Caudovirales phage</name>
    <dbReference type="NCBI Taxonomy" id="2100421"/>
    <lineage>
        <taxon>Viruses</taxon>
        <taxon>Duplodnaviria</taxon>
        <taxon>Heunggongvirae</taxon>
        <taxon>Uroviricota</taxon>
        <taxon>Caudoviricetes</taxon>
        <taxon>Peduoviridae</taxon>
        <taxon>Maltschvirus</taxon>
        <taxon>Maltschvirus maltsch</taxon>
    </lineage>
</organism>
<name>A0A6J7WFJ1_9CAUD</name>
<accession>A0A6J7WFJ1</accession>
<protein>
    <submittedName>
        <fullName evidence="2">Uncharacterized protein</fullName>
    </submittedName>
</protein>
<sequence>MITLHEAIYAINPLVVTIRGDVAYDKDEQVIEYDLEAAQAKLVELQAEETAKEQAAVAAKESALAKLAKLGLTEAEIQSLIG</sequence>
<feature type="coiled-coil region" evidence="1">
    <location>
        <begin position="28"/>
        <end position="55"/>
    </location>
</feature>
<evidence type="ECO:0000256" key="1">
    <source>
        <dbReference type="SAM" id="Coils"/>
    </source>
</evidence>
<keyword evidence="1" id="KW-0175">Coiled coil</keyword>
<reference evidence="2" key="1">
    <citation type="submission" date="2020-05" db="EMBL/GenBank/DDBJ databases">
        <authorList>
            <person name="Chiriac C."/>
            <person name="Salcher M."/>
            <person name="Ghai R."/>
            <person name="Kavagutti S V."/>
        </authorList>
    </citation>
    <scope>NUCLEOTIDE SEQUENCE</scope>
</reference>
<gene>
    <name evidence="2" type="ORF">UFOVP192_34</name>
</gene>
<proteinExistence type="predicted"/>